<accession>G0L8L3</accession>
<dbReference type="GO" id="GO:0004065">
    <property type="term" value="F:arylsulfatase activity"/>
    <property type="evidence" value="ECO:0007669"/>
    <property type="project" value="TreeGrafter"/>
</dbReference>
<dbReference type="EC" id="3.1.6.-" evidence="7"/>
<dbReference type="InterPro" id="IPR017850">
    <property type="entry name" value="Alkaline_phosphatase_core_sf"/>
</dbReference>
<dbReference type="InterPro" id="IPR050738">
    <property type="entry name" value="Sulfatase"/>
</dbReference>
<keyword evidence="5" id="KW-0732">Signal</keyword>
<evidence type="ECO:0000256" key="4">
    <source>
        <dbReference type="ARBA" id="ARBA00022837"/>
    </source>
</evidence>
<evidence type="ECO:0000259" key="6">
    <source>
        <dbReference type="Pfam" id="PF00884"/>
    </source>
</evidence>
<keyword evidence="3 7" id="KW-0378">Hydrolase</keyword>
<dbReference type="OrthoDB" id="756520at2"/>
<evidence type="ECO:0000256" key="1">
    <source>
        <dbReference type="ARBA" id="ARBA00008779"/>
    </source>
</evidence>
<keyword evidence="4" id="KW-0106">Calcium</keyword>
<comment type="similarity">
    <text evidence="1">Belongs to the sulfatase family.</text>
</comment>
<dbReference type="STRING" id="63186.ZOBELLIA_3518"/>
<dbReference type="HOGENOM" id="CLU_006332_10_4_10"/>
<evidence type="ECO:0000313" key="8">
    <source>
        <dbReference type="Proteomes" id="UP000008898"/>
    </source>
</evidence>
<feature type="chain" id="PRO_5003402781" evidence="5">
    <location>
        <begin position="24"/>
        <end position="586"/>
    </location>
</feature>
<evidence type="ECO:0000256" key="3">
    <source>
        <dbReference type="ARBA" id="ARBA00022801"/>
    </source>
</evidence>
<keyword evidence="8" id="KW-1185">Reference proteome</keyword>
<evidence type="ECO:0000256" key="5">
    <source>
        <dbReference type="SAM" id="SignalP"/>
    </source>
</evidence>
<reference evidence="8" key="1">
    <citation type="submission" date="2009-07" db="EMBL/GenBank/DDBJ databases">
        <title>Complete genome sequence of Zobellia galactanivorans Dsij.</title>
        <authorList>
            <consortium name="Genoscope - CEA"/>
        </authorList>
    </citation>
    <scope>NUCLEOTIDE SEQUENCE [LARGE SCALE GENOMIC DNA]</scope>
    <source>
        <strain evidence="8">DSM 12802 / CCUG 47099 / CIP 106680 / NCIMB 13871 / Dsij</strain>
    </source>
</reference>
<dbReference type="EMBL" id="FP476056">
    <property type="protein sequence ID" value="CAZ97656.1"/>
    <property type="molecule type" value="Genomic_DNA"/>
</dbReference>
<gene>
    <name evidence="7" type="ordered locus">zobellia_3518</name>
</gene>
<dbReference type="Gene3D" id="3.40.720.10">
    <property type="entry name" value="Alkaline Phosphatase, subunit A"/>
    <property type="match status" value="1"/>
</dbReference>
<dbReference type="InterPro" id="IPR024607">
    <property type="entry name" value="Sulfatase_CS"/>
</dbReference>
<evidence type="ECO:0000313" key="7">
    <source>
        <dbReference type="EMBL" id="CAZ97656.1"/>
    </source>
</evidence>
<feature type="domain" description="Sulfatase N-terminal" evidence="6">
    <location>
        <begin position="29"/>
        <end position="353"/>
    </location>
</feature>
<name>G0L8L3_ZOBGA</name>
<dbReference type="KEGG" id="zga:ZOBELLIA_3518"/>
<protein>
    <submittedName>
        <fullName evidence="7">Sulfatase, family S1-17</fullName>
        <ecNumber evidence="7">3.1.6.-</ecNumber>
    </submittedName>
</protein>
<dbReference type="CDD" id="cd16146">
    <property type="entry name" value="ARS_like"/>
    <property type="match status" value="1"/>
</dbReference>
<dbReference type="RefSeq" id="WP_013994846.1">
    <property type="nucleotide sequence ID" value="NC_015844.1"/>
</dbReference>
<dbReference type="PATRIC" id="fig|63186.3.peg.3434"/>
<dbReference type="SUPFAM" id="SSF53649">
    <property type="entry name" value="Alkaline phosphatase-like"/>
    <property type="match status" value="1"/>
</dbReference>
<dbReference type="Proteomes" id="UP000008898">
    <property type="component" value="Chromosome"/>
</dbReference>
<dbReference type="Pfam" id="PF00884">
    <property type="entry name" value="Sulfatase"/>
    <property type="match status" value="1"/>
</dbReference>
<dbReference type="GO" id="GO:0046872">
    <property type="term" value="F:metal ion binding"/>
    <property type="evidence" value="ECO:0007669"/>
    <property type="project" value="UniProtKB-KW"/>
</dbReference>
<dbReference type="PROSITE" id="PS00149">
    <property type="entry name" value="SULFATASE_2"/>
    <property type="match status" value="1"/>
</dbReference>
<dbReference type="InterPro" id="IPR000917">
    <property type="entry name" value="Sulfatase_N"/>
</dbReference>
<sequence length="586" mass="66233">MFQHSKVLILVLSHFCLYLQSQAPENPRPNVIMVMTDDQGFGDLGYYGNPHVKTPTIDAFARESVRFDEFIVSPVCAPTRAALMTGRHPLRTGVRDTYRGGAIMSTNEITLAEMLKQEGYATGMVGKWHLGDNYPSRPQDQGFDFTLRHLSGGIGQPGDWPNTAKRDSSYFNPVLWKNGEMFQSEGYCSDVFTDVAIDFIDQNKAKPFFLYLAYNAPHAPLQVPQKYYDLYKDIDPASGFENDNRPFPAMNEKTKEQARKVYAMVSNIDDNLKRLFQQLDDLKLSENTLVIFMTDNGPQHDRYIAGMRGRKSYVYEGGVRVPSFWRLPSKFMGNRDINTPAAHYDILPTLAELCRAKVPTDRKIDGTSLLGLLSGRDTTLENRSIVRSWVRGGPEKYNNISIRNKEFKLVGNCDGNASVEKFELYDLAQDPYELTNLATPKNKKSKELKTELDQWLDEMFAEPNFIKSHPAIIGTVHEPTTVLNLNDGEFTLDPNFNKEIVGWAITVAKQGNYTIKIHMGRKIGGDINLKLTIGSLKESLSFKNLSDDVLEVKNLKLSKGSYKLTPLLYNTSGYLKPFYIEITPSS</sequence>
<feature type="signal peptide" evidence="5">
    <location>
        <begin position="1"/>
        <end position="23"/>
    </location>
</feature>
<dbReference type="PANTHER" id="PTHR42693">
    <property type="entry name" value="ARYLSULFATASE FAMILY MEMBER"/>
    <property type="match status" value="1"/>
</dbReference>
<dbReference type="Gene3D" id="3.30.1120.10">
    <property type="match status" value="1"/>
</dbReference>
<organism evidence="7 8">
    <name type="scientific">Zobellia galactanivorans (strain DSM 12802 / CCUG 47099 / CIP 106680 / NCIMB 13871 / Dsij)</name>
    <dbReference type="NCBI Taxonomy" id="63186"/>
    <lineage>
        <taxon>Bacteria</taxon>
        <taxon>Pseudomonadati</taxon>
        <taxon>Bacteroidota</taxon>
        <taxon>Flavobacteriia</taxon>
        <taxon>Flavobacteriales</taxon>
        <taxon>Flavobacteriaceae</taxon>
        <taxon>Zobellia</taxon>
    </lineage>
</organism>
<reference evidence="7 8" key="2">
    <citation type="journal article" date="2012" name="Environ. Microbiol.">
        <title>Characterization of the first alginolytic operons in a marine bacterium: from their emergence in marine Flavobacteriia to their independent transfers to marine Proteobacteria and human gut Bacteroides.</title>
        <authorList>
            <person name="Thomas F."/>
            <person name="Barbeyron T."/>
            <person name="Tonon T."/>
            <person name="Genicot S."/>
            <person name="Czjzek M."/>
            <person name="Michel G."/>
        </authorList>
    </citation>
    <scope>NUCLEOTIDE SEQUENCE [LARGE SCALE GENOMIC DNA]</scope>
    <source>
        <strain evidence="8">DSM 12802 / CCUG 47099 / CIP 106680 / NCIMB 13871 / Dsij</strain>
    </source>
</reference>
<evidence type="ECO:0000256" key="2">
    <source>
        <dbReference type="ARBA" id="ARBA00022723"/>
    </source>
</evidence>
<dbReference type="AlphaFoldDB" id="G0L8L3"/>
<keyword evidence="2" id="KW-0479">Metal-binding</keyword>
<dbReference type="PROSITE" id="PS00523">
    <property type="entry name" value="SULFATASE_1"/>
    <property type="match status" value="1"/>
</dbReference>
<dbReference type="PANTHER" id="PTHR42693:SF53">
    <property type="entry name" value="ENDO-4-O-SULFATASE"/>
    <property type="match status" value="1"/>
</dbReference>
<proteinExistence type="inferred from homology"/>